<dbReference type="EMBL" id="CAMXCT020000791">
    <property type="protein sequence ID" value="CAL1136708.1"/>
    <property type="molecule type" value="Genomic_DNA"/>
</dbReference>
<dbReference type="InterPro" id="IPR002885">
    <property type="entry name" value="PPR_rpt"/>
</dbReference>
<feature type="region of interest" description="Disordered" evidence="3">
    <location>
        <begin position="1"/>
        <end position="123"/>
    </location>
</feature>
<reference evidence="4" key="1">
    <citation type="submission" date="2022-10" db="EMBL/GenBank/DDBJ databases">
        <authorList>
            <person name="Chen Y."/>
            <person name="Dougan E. K."/>
            <person name="Chan C."/>
            <person name="Rhodes N."/>
            <person name="Thang M."/>
        </authorList>
    </citation>
    <scope>NUCLEOTIDE SEQUENCE</scope>
</reference>
<name>A0A9P1C3B5_9DINO</name>
<sequence>MKSLRRALAVRLSPRTTASVSEKIKRMRDKLKKLEKQQKSRGSPKHLPVKKKAKEKLKKKKTEAPLPSQEQSDQGEEKKKHKKDKGRAKKGQDHADRPQTDETEGPETGFLSQVKPTGSDPLQLPAIRKTRLEVAAEDEAASSSSFGWALSEDADRITPIAVKYLLTMMMPQLGKQNEFARPARASDPHGRHGPLGKEIARKGGGYHSAAAAHILDGEKLTPDEGVTGCCSHVTRRGADYRSHPYEGHVETQRFRSYRRLQCGNVPVLADLVLKSLEADVICYNAVISACEGSVTALTATVLQGVVRANSVGPPVSRQNDDHGDLATRWEEVVLRVEELATRMGSVQVSVITYNKAISAWQKKRHWQQTLNVLFSGLMTQLQRHPWLQPDVISYNAAISGCEKASDWRRALRFFQEVVDLLQPTVVTYSASISACEKTSRWQEAAALLELAELALEDGPDVYTYSACISAFEKAGRWQEALGILEEMKRRSGLPNLVTFNATISACQKGGEWEQALFILKALQREGLVPDLITYGSAISACESCGQWELGCFLMMQLGKQRLQTDLITYNALLSTLEKASRWAEALDLLGARELRTDVISYSAVISALEKGQKWEVALQLLTHVRDVFRNVDVVIYNATISACEKATAWVAALILLQEVAMARLQRTLIGYTAASSAVAKAMQWQQALQLLDDHERDGLEPTVITVGGAISALEEATQWQQTLKLLARLRASFGTWITEH</sequence>
<dbReference type="EMBL" id="CAMXCT030000791">
    <property type="protein sequence ID" value="CAL4770645.1"/>
    <property type="molecule type" value="Genomic_DNA"/>
</dbReference>
<keyword evidence="1" id="KW-0677">Repeat</keyword>
<dbReference type="InterPro" id="IPR011990">
    <property type="entry name" value="TPR-like_helical_dom_sf"/>
</dbReference>
<protein>
    <submittedName>
        <fullName evidence="5">Pentatricopeptide repeat-containing protein GUN1, chloroplastic (Pentatricopeptide repeat-containing protein At2g31400) (Protein GENOMES UNCOUPLED 1)</fullName>
    </submittedName>
</protein>
<dbReference type="AlphaFoldDB" id="A0A9P1C3B5"/>
<feature type="repeat" description="PPR" evidence="2">
    <location>
        <begin position="460"/>
        <end position="494"/>
    </location>
</feature>
<dbReference type="PANTHER" id="PTHR47447">
    <property type="entry name" value="OS03G0856100 PROTEIN"/>
    <property type="match status" value="1"/>
</dbReference>
<evidence type="ECO:0000313" key="5">
    <source>
        <dbReference type="EMBL" id="CAL4770645.1"/>
    </source>
</evidence>
<reference evidence="5 6" key="2">
    <citation type="submission" date="2024-05" db="EMBL/GenBank/DDBJ databases">
        <authorList>
            <person name="Chen Y."/>
            <person name="Shah S."/>
            <person name="Dougan E. K."/>
            <person name="Thang M."/>
            <person name="Chan C."/>
        </authorList>
    </citation>
    <scope>NUCLEOTIDE SEQUENCE [LARGE SCALE GENOMIC DNA]</scope>
</reference>
<evidence type="ECO:0000313" key="4">
    <source>
        <dbReference type="EMBL" id="CAI3983333.1"/>
    </source>
</evidence>
<keyword evidence="6" id="KW-1185">Reference proteome</keyword>
<dbReference type="Gene3D" id="1.25.40.10">
    <property type="entry name" value="Tetratricopeptide repeat domain"/>
    <property type="match status" value="3"/>
</dbReference>
<dbReference type="Pfam" id="PF13041">
    <property type="entry name" value="PPR_2"/>
    <property type="match status" value="1"/>
</dbReference>
<dbReference type="PROSITE" id="PS51375">
    <property type="entry name" value="PPR"/>
    <property type="match status" value="3"/>
</dbReference>
<dbReference type="OrthoDB" id="185373at2759"/>
<proteinExistence type="predicted"/>
<dbReference type="PANTHER" id="PTHR47447:SF17">
    <property type="entry name" value="OS12G0638900 PROTEIN"/>
    <property type="match status" value="1"/>
</dbReference>
<evidence type="ECO:0000256" key="1">
    <source>
        <dbReference type="ARBA" id="ARBA00022737"/>
    </source>
</evidence>
<gene>
    <name evidence="4" type="ORF">C1SCF055_LOCUS10953</name>
</gene>
<dbReference type="EMBL" id="CAMXCT010000791">
    <property type="protein sequence ID" value="CAI3983333.1"/>
    <property type="molecule type" value="Genomic_DNA"/>
</dbReference>
<organism evidence="4">
    <name type="scientific">Cladocopium goreaui</name>
    <dbReference type="NCBI Taxonomy" id="2562237"/>
    <lineage>
        <taxon>Eukaryota</taxon>
        <taxon>Sar</taxon>
        <taxon>Alveolata</taxon>
        <taxon>Dinophyceae</taxon>
        <taxon>Suessiales</taxon>
        <taxon>Symbiodiniaceae</taxon>
        <taxon>Cladocopium</taxon>
    </lineage>
</organism>
<dbReference type="Proteomes" id="UP001152797">
    <property type="component" value="Unassembled WGS sequence"/>
</dbReference>
<evidence type="ECO:0000313" key="6">
    <source>
        <dbReference type="Proteomes" id="UP001152797"/>
    </source>
</evidence>
<feature type="compositionally biased region" description="Basic residues" evidence="3">
    <location>
        <begin position="79"/>
        <end position="89"/>
    </location>
</feature>
<feature type="repeat" description="PPR" evidence="2">
    <location>
        <begin position="495"/>
        <end position="529"/>
    </location>
</feature>
<dbReference type="NCBIfam" id="TIGR00756">
    <property type="entry name" value="PPR"/>
    <property type="match status" value="2"/>
</dbReference>
<feature type="compositionally biased region" description="Basic and acidic residues" evidence="3">
    <location>
        <begin position="90"/>
        <end position="100"/>
    </location>
</feature>
<comment type="caution">
    <text evidence="4">The sequence shown here is derived from an EMBL/GenBank/DDBJ whole genome shotgun (WGS) entry which is preliminary data.</text>
</comment>
<feature type="compositionally biased region" description="Basic residues" evidence="3">
    <location>
        <begin position="42"/>
        <end position="61"/>
    </location>
</feature>
<accession>A0A9P1C3B5</accession>
<evidence type="ECO:0000256" key="3">
    <source>
        <dbReference type="SAM" id="MobiDB-lite"/>
    </source>
</evidence>
<dbReference type="Pfam" id="PF13812">
    <property type="entry name" value="PPR_3"/>
    <property type="match status" value="2"/>
</dbReference>
<feature type="repeat" description="PPR" evidence="2">
    <location>
        <begin position="390"/>
        <end position="420"/>
    </location>
</feature>
<evidence type="ECO:0000256" key="2">
    <source>
        <dbReference type="PROSITE-ProRule" id="PRU00708"/>
    </source>
</evidence>